<dbReference type="InterPro" id="IPR043964">
    <property type="entry name" value="P-loop_TraG"/>
</dbReference>
<dbReference type="Pfam" id="PF01935">
    <property type="entry name" value="DUF87"/>
    <property type="match status" value="1"/>
</dbReference>
<dbReference type="EMBL" id="JBHSXX010000001">
    <property type="protein sequence ID" value="MFC6870940.1"/>
    <property type="molecule type" value="Genomic_DNA"/>
</dbReference>
<gene>
    <name evidence="4" type="ORF">ACFQGD_27820</name>
</gene>
<dbReference type="Gene3D" id="3.40.50.300">
    <property type="entry name" value="P-loop containing nucleotide triphosphate hydrolases"/>
    <property type="match status" value="1"/>
</dbReference>
<keyword evidence="5" id="KW-1185">Reference proteome</keyword>
<dbReference type="InterPro" id="IPR002789">
    <property type="entry name" value="HerA_central"/>
</dbReference>
<dbReference type="SUPFAM" id="SSF52540">
    <property type="entry name" value="P-loop containing nucleoside triphosphate hydrolases"/>
    <property type="match status" value="1"/>
</dbReference>
<dbReference type="Pfam" id="PF11130">
    <property type="entry name" value="TraC_F_IV"/>
    <property type="match status" value="1"/>
</dbReference>
<name>A0ABW2C6F6_9PSEU</name>
<dbReference type="Gene3D" id="1.10.8.730">
    <property type="match status" value="1"/>
</dbReference>
<sequence length="614" mass="65231">MGRRRSRTAHGAPKGAGSAGFAPEALTIGARHLDLGDEHVASLAVIGYPREVGSGWLTPLLTYPGRVDVSVHVEPIDPTAAATRLQRQLAKLESGRRHIAEHGRLTDPQAEVATEDAYELSARLARGDGKLFRIGLGLTVHGRDADHLASEVAAVRALCASLLLDARPTTYRALQGWISCLPLGLDLIRLRRTVDTQAIAAAFPFASADLPSGVSGVLYGRNLGSQGLVHHDRFACDNHNSVVLGRSGGGKSYLVKLEALRSLYRGVEVAVIDPEGEYARLADTVGGTRIDLGAEGVTLNPLDLPITIGPDGRRHAAPDTLTRHSLTLHTVLDTVLGAELSADERAVADTAIATAYQRAGITQDSRTWTRPAPLLADFAAALAEHRGTGADLAARLRPFTEGAFSGLFAAPTSTRPGGHFVVFTLRDLPDELKPIGTLLTLETIWRRITHPAVRRPRLIIVDEAWLLMAQPSGAKFLWRLAKAARKHWAGLTFVSQDVGDVLGSELGQAVANNSATQVLLRQATQAIDAVAAAFRLSDGERHYLLAAEQGQGLLTIGAAHRVAFQAVASAEEDILCQTSPALLGGMPNDGAEPRGLIDLDDPSDTLAGHDGATR</sequence>
<evidence type="ECO:0000313" key="5">
    <source>
        <dbReference type="Proteomes" id="UP001596337"/>
    </source>
</evidence>
<reference evidence="5" key="1">
    <citation type="journal article" date="2019" name="Int. J. Syst. Evol. Microbiol.">
        <title>The Global Catalogue of Microorganisms (GCM) 10K type strain sequencing project: providing services to taxonomists for standard genome sequencing and annotation.</title>
        <authorList>
            <consortium name="The Broad Institute Genomics Platform"/>
            <consortium name="The Broad Institute Genome Sequencing Center for Infectious Disease"/>
            <person name="Wu L."/>
            <person name="Ma J."/>
        </authorList>
    </citation>
    <scope>NUCLEOTIDE SEQUENCE [LARGE SCALE GENOMIC DNA]</scope>
    <source>
        <strain evidence="5">KCTC 32255</strain>
    </source>
</reference>
<organism evidence="4 5">
    <name type="scientific">Haloechinothrix salitolerans</name>
    <dbReference type="NCBI Taxonomy" id="926830"/>
    <lineage>
        <taxon>Bacteria</taxon>
        <taxon>Bacillati</taxon>
        <taxon>Actinomycetota</taxon>
        <taxon>Actinomycetes</taxon>
        <taxon>Pseudonocardiales</taxon>
        <taxon>Pseudonocardiaceae</taxon>
        <taxon>Haloechinothrix</taxon>
    </lineage>
</organism>
<dbReference type="Proteomes" id="UP001596337">
    <property type="component" value="Unassembled WGS sequence"/>
</dbReference>
<dbReference type="PANTHER" id="PTHR30121:SF6">
    <property type="entry name" value="SLR6007 PROTEIN"/>
    <property type="match status" value="1"/>
</dbReference>
<proteinExistence type="predicted"/>
<dbReference type="PANTHER" id="PTHR30121">
    <property type="entry name" value="UNCHARACTERIZED PROTEIN YJGR-RELATED"/>
    <property type="match status" value="1"/>
</dbReference>
<feature type="domain" description="TraG P-loop" evidence="3">
    <location>
        <begin position="419"/>
        <end position="548"/>
    </location>
</feature>
<evidence type="ECO:0000259" key="3">
    <source>
        <dbReference type="Pfam" id="PF19044"/>
    </source>
</evidence>
<protein>
    <submittedName>
        <fullName evidence="4">VirB4 family type IV secretion system protein</fullName>
    </submittedName>
</protein>
<feature type="domain" description="Helicase HerA central" evidence="2">
    <location>
        <begin position="243"/>
        <end position="290"/>
    </location>
</feature>
<evidence type="ECO:0000259" key="2">
    <source>
        <dbReference type="Pfam" id="PF01935"/>
    </source>
</evidence>
<dbReference type="InterPro" id="IPR027417">
    <property type="entry name" value="P-loop_NTPase"/>
</dbReference>
<comment type="caution">
    <text evidence="4">The sequence shown here is derived from an EMBL/GenBank/DDBJ whole genome shotgun (WGS) entry which is preliminary data.</text>
</comment>
<dbReference type="Pfam" id="PF19044">
    <property type="entry name" value="P-loop_TraG"/>
    <property type="match status" value="1"/>
</dbReference>
<feature type="region of interest" description="Disordered" evidence="1">
    <location>
        <begin position="1"/>
        <end position="21"/>
    </location>
</feature>
<dbReference type="InterPro" id="IPR051162">
    <property type="entry name" value="T4SS_component"/>
</dbReference>
<dbReference type="RefSeq" id="WP_345401666.1">
    <property type="nucleotide sequence ID" value="NZ_BAABLA010000106.1"/>
</dbReference>
<evidence type="ECO:0000256" key="1">
    <source>
        <dbReference type="SAM" id="MobiDB-lite"/>
    </source>
</evidence>
<dbReference type="InterPro" id="IPR025955">
    <property type="entry name" value="TraC/Conjuga_ATPase"/>
</dbReference>
<evidence type="ECO:0000313" key="4">
    <source>
        <dbReference type="EMBL" id="MFC6870940.1"/>
    </source>
</evidence>
<feature type="region of interest" description="Disordered" evidence="1">
    <location>
        <begin position="585"/>
        <end position="614"/>
    </location>
</feature>
<accession>A0ABW2C6F6</accession>